<dbReference type="Pfam" id="PF12143">
    <property type="entry name" value="PPO1_KFDV"/>
    <property type="match status" value="1"/>
</dbReference>
<dbReference type="EMBL" id="BAABME010006117">
    <property type="protein sequence ID" value="GAA0167494.1"/>
    <property type="molecule type" value="Genomic_DNA"/>
</dbReference>
<keyword evidence="3" id="KW-0883">Thioether bond</keyword>
<dbReference type="PANTHER" id="PTHR11474">
    <property type="entry name" value="TYROSINASE FAMILY MEMBER"/>
    <property type="match status" value="1"/>
</dbReference>
<feature type="domain" description="Tyrosinase copper-binding" evidence="11">
    <location>
        <begin position="216"/>
        <end position="233"/>
    </location>
</feature>
<feature type="compositionally biased region" description="Polar residues" evidence="10">
    <location>
        <begin position="42"/>
        <end position="64"/>
    </location>
</feature>
<dbReference type="InterPro" id="IPR016213">
    <property type="entry name" value="Polyphenol_oxidase"/>
</dbReference>
<keyword evidence="4" id="KW-0560">Oxidoreductase</keyword>
<dbReference type="PIRSF" id="PIRSF000290">
    <property type="entry name" value="PPO_plant"/>
    <property type="match status" value="1"/>
</dbReference>
<feature type="binding site" evidence="7">
    <location>
        <position position="225"/>
    </location>
    <ligand>
        <name>Cu cation</name>
        <dbReference type="ChEBI" id="CHEBI:23378"/>
        <label>A</label>
    </ligand>
</feature>
<evidence type="ECO:0000256" key="10">
    <source>
        <dbReference type="SAM" id="MobiDB-lite"/>
    </source>
</evidence>
<gene>
    <name evidence="12" type="ORF">LIER_22417</name>
</gene>
<evidence type="ECO:0000313" key="13">
    <source>
        <dbReference type="Proteomes" id="UP001454036"/>
    </source>
</evidence>
<feature type="binding site" evidence="7">
    <location>
        <position position="192"/>
    </location>
    <ligand>
        <name>Cu cation</name>
        <dbReference type="ChEBI" id="CHEBI:23378"/>
        <label>A</label>
    </ligand>
</feature>
<dbReference type="PANTHER" id="PTHR11474:SF76">
    <property type="entry name" value="SHKT DOMAIN-CONTAINING PROTEIN"/>
    <property type="match status" value="1"/>
</dbReference>
<dbReference type="SUPFAM" id="SSF48056">
    <property type="entry name" value="Di-copper centre-containing domain"/>
    <property type="match status" value="1"/>
</dbReference>
<dbReference type="Proteomes" id="UP001454036">
    <property type="component" value="Unassembled WGS sequence"/>
</dbReference>
<evidence type="ECO:0000313" key="12">
    <source>
        <dbReference type="EMBL" id="GAA0167494.1"/>
    </source>
</evidence>
<dbReference type="InterPro" id="IPR050316">
    <property type="entry name" value="Tyrosinase/Hemocyanin"/>
</dbReference>
<evidence type="ECO:0000256" key="4">
    <source>
        <dbReference type="ARBA" id="ARBA00023002"/>
    </source>
</evidence>
<dbReference type="AlphaFoldDB" id="A0AAV3QTV2"/>
<keyword evidence="13" id="KW-1185">Reference proteome</keyword>
<keyword evidence="6 8" id="KW-1015">Disulfide bond</keyword>
<name>A0AAV3QTV2_LITER</name>
<reference evidence="12 13" key="1">
    <citation type="submission" date="2024-01" db="EMBL/GenBank/DDBJ databases">
        <title>The complete chloroplast genome sequence of Lithospermum erythrorhizon: insights into the phylogenetic relationship among Boraginaceae species and the maternal lineages of purple gromwells.</title>
        <authorList>
            <person name="Okada T."/>
            <person name="Watanabe K."/>
        </authorList>
    </citation>
    <scope>NUCLEOTIDE SEQUENCE [LARGE SCALE GENOMIC DNA]</scope>
</reference>
<evidence type="ECO:0000259" key="11">
    <source>
        <dbReference type="PROSITE" id="PS00497"/>
    </source>
</evidence>
<dbReference type="Pfam" id="PF12142">
    <property type="entry name" value="PPO1_DWL"/>
    <property type="match status" value="1"/>
</dbReference>
<dbReference type="PROSITE" id="PS00497">
    <property type="entry name" value="TYROSINASE_1"/>
    <property type="match status" value="1"/>
</dbReference>
<dbReference type="InterPro" id="IPR008922">
    <property type="entry name" value="Di-copper_centre_dom_sf"/>
</dbReference>
<organism evidence="12 13">
    <name type="scientific">Lithospermum erythrorhizon</name>
    <name type="common">Purple gromwell</name>
    <name type="synonym">Lithospermum officinale var. erythrorhizon</name>
    <dbReference type="NCBI Taxonomy" id="34254"/>
    <lineage>
        <taxon>Eukaryota</taxon>
        <taxon>Viridiplantae</taxon>
        <taxon>Streptophyta</taxon>
        <taxon>Embryophyta</taxon>
        <taxon>Tracheophyta</taxon>
        <taxon>Spermatophyta</taxon>
        <taxon>Magnoliopsida</taxon>
        <taxon>eudicotyledons</taxon>
        <taxon>Gunneridae</taxon>
        <taxon>Pentapetalae</taxon>
        <taxon>asterids</taxon>
        <taxon>lamiids</taxon>
        <taxon>Boraginales</taxon>
        <taxon>Boraginaceae</taxon>
        <taxon>Boraginoideae</taxon>
        <taxon>Lithospermeae</taxon>
        <taxon>Lithospermum</taxon>
    </lineage>
</organism>
<dbReference type="GO" id="GO:0004097">
    <property type="term" value="F:catechol oxidase activity"/>
    <property type="evidence" value="ECO:0007669"/>
    <property type="project" value="InterPro"/>
</dbReference>
<feature type="binding site" evidence="7">
    <location>
        <position position="216"/>
    </location>
    <ligand>
        <name>Cu cation</name>
        <dbReference type="ChEBI" id="CHEBI:23378"/>
        <label>A</label>
    </ligand>
</feature>
<accession>A0AAV3QTV2</accession>
<evidence type="ECO:0000256" key="3">
    <source>
        <dbReference type="ARBA" id="ARBA00022784"/>
    </source>
</evidence>
<feature type="disulfide bond" evidence="8">
    <location>
        <begin position="130"/>
        <end position="193"/>
    </location>
</feature>
<keyword evidence="2 7" id="KW-0479">Metal-binding</keyword>
<feature type="region of interest" description="Disordered" evidence="10">
    <location>
        <begin position="41"/>
        <end position="64"/>
    </location>
</feature>
<comment type="caution">
    <text evidence="12">The sequence shown here is derived from an EMBL/GenBank/DDBJ whole genome shotgun (WGS) entry which is preliminary data.</text>
</comment>
<evidence type="ECO:0000256" key="9">
    <source>
        <dbReference type="PIRSR" id="PIRSR000290-3"/>
    </source>
</evidence>
<evidence type="ECO:0000256" key="6">
    <source>
        <dbReference type="ARBA" id="ARBA00023157"/>
    </source>
</evidence>
<evidence type="ECO:0000256" key="1">
    <source>
        <dbReference type="ARBA" id="ARBA00009928"/>
    </source>
</evidence>
<evidence type="ECO:0000256" key="8">
    <source>
        <dbReference type="PIRSR" id="PIRSR000290-2"/>
    </source>
</evidence>
<dbReference type="GO" id="GO:0046872">
    <property type="term" value="F:metal ion binding"/>
    <property type="evidence" value="ECO:0007669"/>
    <property type="project" value="UniProtKB-KW"/>
</dbReference>
<feature type="region of interest" description="Disordered" evidence="10">
    <location>
        <begin position="1"/>
        <end position="23"/>
    </location>
</feature>
<comment type="similarity">
    <text evidence="1">Belongs to the tyrosinase family.</text>
</comment>
<dbReference type="Pfam" id="PF00264">
    <property type="entry name" value="Tyrosinase"/>
    <property type="match status" value="1"/>
</dbReference>
<feature type="cross-link" description="2'-(S-cysteinyl)-histidine (Cys-His)" evidence="9">
    <location>
        <begin position="196"/>
        <end position="216"/>
    </location>
</feature>
<evidence type="ECO:0000256" key="7">
    <source>
        <dbReference type="PIRSR" id="PIRSR000290-1"/>
    </source>
</evidence>
<dbReference type="InterPro" id="IPR002227">
    <property type="entry name" value="Tyrosinase_Cu-bd"/>
</dbReference>
<feature type="binding site" evidence="7">
    <location>
        <position position="358"/>
    </location>
    <ligand>
        <name>Cu cation</name>
        <dbReference type="ChEBI" id="CHEBI:23378"/>
        <label>B</label>
    </ligand>
</feature>
<feature type="binding site" evidence="7">
    <location>
        <position position="354"/>
    </location>
    <ligand>
        <name>Cu cation</name>
        <dbReference type="ChEBI" id="CHEBI:23378"/>
        <label>B</label>
    </ligand>
</feature>
<proteinExistence type="inferred from homology"/>
<dbReference type="GO" id="GO:0046148">
    <property type="term" value="P:pigment biosynthetic process"/>
    <property type="evidence" value="ECO:0007669"/>
    <property type="project" value="InterPro"/>
</dbReference>
<feature type="compositionally biased region" description="Polar residues" evidence="10">
    <location>
        <begin position="14"/>
        <end position="23"/>
    </location>
</feature>
<dbReference type="InterPro" id="IPR022739">
    <property type="entry name" value="Polyphenol_oxidase_cen"/>
</dbReference>
<evidence type="ECO:0000256" key="2">
    <source>
        <dbReference type="ARBA" id="ARBA00022723"/>
    </source>
</evidence>
<feature type="binding site" evidence="7">
    <location>
        <position position="392"/>
    </location>
    <ligand>
        <name>Cu cation</name>
        <dbReference type="ChEBI" id="CHEBI:23378"/>
        <label>B</label>
    </ligand>
</feature>
<protein>
    <recommendedName>
        <fullName evidence="11">Tyrosinase copper-binding domain-containing protein</fullName>
    </recommendedName>
</protein>
<sequence length="611" mass="68756">MAFLASTPPGFISPPSTSNKKSLTSQVLLNGKRGQHFKISCNAPNGETRSNPSPSNSQSVETSSAIKLDRRNVLLGLGGAYGAANLIGDKLALADSTNKPFPYPNLTDCTVSYITGDPNTPNSVQVPYTCCPPTPADSPQPFKIPHTDQKRIRPAAHLVDDKYIEKYMRAIQAMKDLPQDDPRNFYQQANIHCAYCNYGHRVSDPEKGTDYLLQVHSNWFFLPFHRWYLYFFEKIAGELIDDPTFALPYWNWDTPCGMTMPFMFSTEKSPLDPSKSNPLYNPKRHPDHFPPAVFDLNYRGAASGLPDLTTVCNNLSFVYREMVTNAYDTQSFLGTPYYFGDAAPRGTGASELLHNPAHIWMGKPRTTDPPTYGEDMGNFYSAGKDCLFYVHHANVDRLWRVWLEQGGQNFQNQAWLDSQLFFWDEKKNPVYVTVKDCLDEEKLGYTYQPTELPWLKAKPIPKLEKEDVAANSNAPSVANAFPATLDKVVKVLVQRPKKSRSKAQKKKKKEVLVFEDIEYPMDEFVKFDVFINDEDEVGELMSKAEFAGTFSSVPHGHGGDEDRVLLSGFKIGLGDILEDLQADDDEYILVTIIPKNAGEKVTIDNVRIEFS</sequence>
<evidence type="ECO:0000256" key="5">
    <source>
        <dbReference type="ARBA" id="ARBA00023008"/>
    </source>
</evidence>
<feature type="disulfide bond" evidence="8">
    <location>
        <begin position="109"/>
        <end position="131"/>
    </location>
</feature>
<comment type="cofactor">
    <cofactor evidence="7">
        <name>Cu(2+)</name>
        <dbReference type="ChEBI" id="CHEBI:29036"/>
    </cofactor>
    <text evidence="7">Binds 2 copper ions per subunit.</text>
</comment>
<keyword evidence="5 7" id="KW-0186">Copper</keyword>
<dbReference type="PRINTS" id="PR00092">
    <property type="entry name" value="TYROSINASE"/>
</dbReference>
<dbReference type="InterPro" id="IPR022740">
    <property type="entry name" value="Polyphenol_oxidase_C"/>
</dbReference>
<dbReference type="Gene3D" id="1.10.1280.10">
    <property type="entry name" value="Di-copper center containing domain from catechol oxidase"/>
    <property type="match status" value="1"/>
</dbReference>